<sequence length="136" mass="15619">MAAVEALSLSLANYIYLYILYKCLTSAPNAQIILATHCENLNHKLYFHLPYLISKLRVELCEAPNESTYVGVNAAKIWLLLRWRKGSVVVESTIEEDSDDDNNFFASFNLEKRMHVDSNKNYDDPLIVYINVDKDV</sequence>
<dbReference type="AlphaFoldDB" id="A0ABD1V033"/>
<comment type="caution">
    <text evidence="1">The sequence shown here is derived from an EMBL/GenBank/DDBJ whole genome shotgun (WGS) entry which is preliminary data.</text>
</comment>
<proteinExistence type="predicted"/>
<reference evidence="2" key="1">
    <citation type="submission" date="2024-07" db="EMBL/GenBank/DDBJ databases">
        <title>Two chromosome-level genome assemblies of Korean endemic species Abeliophyllum distichum and Forsythia ovata (Oleaceae).</title>
        <authorList>
            <person name="Jang H."/>
        </authorList>
    </citation>
    <scope>NUCLEOTIDE SEQUENCE [LARGE SCALE GENOMIC DNA]</scope>
</reference>
<evidence type="ECO:0000313" key="1">
    <source>
        <dbReference type="EMBL" id="KAL2530672.1"/>
    </source>
</evidence>
<keyword evidence="2" id="KW-1185">Reference proteome</keyword>
<gene>
    <name evidence="1" type="ORF">Fot_23273</name>
</gene>
<dbReference type="Proteomes" id="UP001604277">
    <property type="component" value="Unassembled WGS sequence"/>
</dbReference>
<accession>A0ABD1V033</accession>
<dbReference type="EMBL" id="JBFOLJ010000006">
    <property type="protein sequence ID" value="KAL2530672.1"/>
    <property type="molecule type" value="Genomic_DNA"/>
</dbReference>
<protein>
    <submittedName>
        <fullName evidence="1">Uncharacterized protein</fullName>
    </submittedName>
</protein>
<organism evidence="1 2">
    <name type="scientific">Forsythia ovata</name>
    <dbReference type="NCBI Taxonomy" id="205694"/>
    <lineage>
        <taxon>Eukaryota</taxon>
        <taxon>Viridiplantae</taxon>
        <taxon>Streptophyta</taxon>
        <taxon>Embryophyta</taxon>
        <taxon>Tracheophyta</taxon>
        <taxon>Spermatophyta</taxon>
        <taxon>Magnoliopsida</taxon>
        <taxon>eudicotyledons</taxon>
        <taxon>Gunneridae</taxon>
        <taxon>Pentapetalae</taxon>
        <taxon>asterids</taxon>
        <taxon>lamiids</taxon>
        <taxon>Lamiales</taxon>
        <taxon>Oleaceae</taxon>
        <taxon>Forsythieae</taxon>
        <taxon>Forsythia</taxon>
    </lineage>
</organism>
<evidence type="ECO:0000313" key="2">
    <source>
        <dbReference type="Proteomes" id="UP001604277"/>
    </source>
</evidence>
<name>A0ABD1V033_9LAMI</name>